<evidence type="ECO:0000259" key="2">
    <source>
        <dbReference type="Pfam" id="PF25438"/>
    </source>
</evidence>
<feature type="region of interest" description="Disordered" evidence="1">
    <location>
        <begin position="196"/>
        <end position="223"/>
    </location>
</feature>
<gene>
    <name evidence="3" type="ORF">BDV95DRAFT_608843</name>
</gene>
<feature type="compositionally biased region" description="Basic residues" evidence="1">
    <location>
        <begin position="478"/>
        <end position="491"/>
    </location>
</feature>
<keyword evidence="4" id="KW-1185">Reference proteome</keyword>
<feature type="region of interest" description="Disordered" evidence="1">
    <location>
        <begin position="323"/>
        <end position="346"/>
    </location>
</feature>
<dbReference type="OrthoDB" id="5377599at2759"/>
<sequence length="621" mass="67380">MAAALSSTANLQPDILEQAKQDLWNGLSDQQRQQLWLQAAANVPSNAFSTAAQPAMAADVPRSMPCTAAMFAHTPTLDLSSRSHSAPVPIAMSRSVSSTSGTGNCTLQRSASAMPSWQSAAEEQATNEYTLFSDSASMRKQSFLHPIAETEPYLDTGVVEYTPDEYMNHIQMSPSPPLTFAHNHNPHQLHVQLTPNAQWSPSSDDSISPSSTALTTPVTQSSNVMGRQGSYNPLFLENVSMLRMNSDSNVMPILPEDGSFSFPSDYDAKTISACADTSSHFLGFTGSSSETFLSPAHASACASALVSSEYQSCLAEDMWRSTSCSSDSNASSASGLSSSSRQTRREREIMAQAERKIAPKAVENDDQTNSALSTEKMVRITSGDGSSKDVGLLTKTPYIRPQHPKVMCHFCDERPDGFRGTHELERHVARAHASTRKGYICIDSSSDGKFLASCKHCRNKKVYGAYYNAAAHLRRAHFNPRTRGRKGKHDQKRGGIGGGDKPAMEILKEHWIREVEVENKQIVQISSSPADSGSESIGVSHSNLDSAYDYTEASPSYSAQPTADMNNNQLDSSQFVDYDGMYVNSSDMADSSAPFAAFNAPSSANGDLDSFQFDAYMNMTQ</sequence>
<feature type="compositionally biased region" description="Polar residues" evidence="1">
    <location>
        <begin position="212"/>
        <end position="223"/>
    </location>
</feature>
<dbReference type="EMBL" id="JAADJZ010000016">
    <property type="protein sequence ID" value="KAF2869278.1"/>
    <property type="molecule type" value="Genomic_DNA"/>
</dbReference>
<dbReference type="AlphaFoldDB" id="A0A7C8M5J9"/>
<dbReference type="Proteomes" id="UP000481861">
    <property type="component" value="Unassembled WGS sequence"/>
</dbReference>
<comment type="caution">
    <text evidence="3">The sequence shown here is derived from an EMBL/GenBank/DDBJ whole genome shotgun (WGS) entry which is preliminary data.</text>
</comment>
<dbReference type="Pfam" id="PF25438">
    <property type="entry name" value="DUF7896"/>
    <property type="match status" value="1"/>
</dbReference>
<evidence type="ECO:0000256" key="1">
    <source>
        <dbReference type="SAM" id="MobiDB-lite"/>
    </source>
</evidence>
<name>A0A7C8M5J9_9PLEO</name>
<accession>A0A7C8M5J9</accession>
<dbReference type="InterPro" id="IPR057218">
    <property type="entry name" value="DUF7896"/>
</dbReference>
<organism evidence="3 4">
    <name type="scientific">Massariosphaeria phaeospora</name>
    <dbReference type="NCBI Taxonomy" id="100035"/>
    <lineage>
        <taxon>Eukaryota</taxon>
        <taxon>Fungi</taxon>
        <taxon>Dikarya</taxon>
        <taxon>Ascomycota</taxon>
        <taxon>Pezizomycotina</taxon>
        <taxon>Dothideomycetes</taxon>
        <taxon>Pleosporomycetidae</taxon>
        <taxon>Pleosporales</taxon>
        <taxon>Pleosporales incertae sedis</taxon>
        <taxon>Massariosphaeria</taxon>
    </lineage>
</organism>
<dbReference type="PANTHER" id="PTHR42031">
    <property type="entry name" value="KEY LIME PATHOGENICITY PROTEIN"/>
    <property type="match status" value="1"/>
</dbReference>
<proteinExistence type="predicted"/>
<dbReference type="PANTHER" id="PTHR42031:SF1">
    <property type="entry name" value="KEY LIME PATHOGENICITY PROTEIN"/>
    <property type="match status" value="1"/>
</dbReference>
<reference evidence="3 4" key="1">
    <citation type="submission" date="2020-01" db="EMBL/GenBank/DDBJ databases">
        <authorList>
            <consortium name="DOE Joint Genome Institute"/>
            <person name="Haridas S."/>
            <person name="Albert R."/>
            <person name="Binder M."/>
            <person name="Bloem J."/>
            <person name="Labutti K."/>
            <person name="Salamov A."/>
            <person name="Andreopoulos B."/>
            <person name="Baker S.E."/>
            <person name="Barry K."/>
            <person name="Bills G."/>
            <person name="Bluhm B.H."/>
            <person name="Cannon C."/>
            <person name="Castanera R."/>
            <person name="Culley D.E."/>
            <person name="Daum C."/>
            <person name="Ezra D."/>
            <person name="Gonzalez J.B."/>
            <person name="Henrissat B."/>
            <person name="Kuo A."/>
            <person name="Liang C."/>
            <person name="Lipzen A."/>
            <person name="Lutzoni F."/>
            <person name="Magnuson J."/>
            <person name="Mondo S."/>
            <person name="Nolan M."/>
            <person name="Ohm R."/>
            <person name="Pangilinan J."/>
            <person name="Park H.-J.H."/>
            <person name="Ramirez L."/>
            <person name="Alfaro M."/>
            <person name="Sun H."/>
            <person name="Tritt A."/>
            <person name="Yoshinaga Y."/>
            <person name="Zwiers L.-H.L."/>
            <person name="Turgeon B.G."/>
            <person name="Goodwin S.B."/>
            <person name="Spatafora J.W."/>
            <person name="Crous P.W."/>
            <person name="Grigoriev I.V."/>
        </authorList>
    </citation>
    <scope>NUCLEOTIDE SEQUENCE [LARGE SCALE GENOMIC DNA]</scope>
    <source>
        <strain evidence="3 4">CBS 611.86</strain>
    </source>
</reference>
<feature type="region of interest" description="Disordered" evidence="1">
    <location>
        <begin position="478"/>
        <end position="500"/>
    </location>
</feature>
<feature type="domain" description="DUF7896" evidence="2">
    <location>
        <begin position="436"/>
        <end position="515"/>
    </location>
</feature>
<feature type="compositionally biased region" description="Low complexity" evidence="1">
    <location>
        <begin position="323"/>
        <end position="341"/>
    </location>
</feature>
<evidence type="ECO:0000313" key="3">
    <source>
        <dbReference type="EMBL" id="KAF2869278.1"/>
    </source>
</evidence>
<protein>
    <recommendedName>
        <fullName evidence="2">DUF7896 domain-containing protein</fullName>
    </recommendedName>
</protein>
<evidence type="ECO:0000313" key="4">
    <source>
        <dbReference type="Proteomes" id="UP000481861"/>
    </source>
</evidence>
<feature type="compositionally biased region" description="Low complexity" evidence="1">
    <location>
        <begin position="200"/>
        <end position="211"/>
    </location>
</feature>